<feature type="transmembrane region" description="Helical" evidence="1">
    <location>
        <begin position="266"/>
        <end position="292"/>
    </location>
</feature>
<proteinExistence type="predicted"/>
<feature type="transmembrane region" description="Helical" evidence="1">
    <location>
        <begin position="46"/>
        <end position="67"/>
    </location>
</feature>
<feature type="transmembrane region" description="Helical" evidence="1">
    <location>
        <begin position="73"/>
        <end position="96"/>
    </location>
</feature>
<feature type="transmembrane region" description="Helical" evidence="1">
    <location>
        <begin position="198"/>
        <end position="217"/>
    </location>
</feature>
<dbReference type="EMBL" id="DVNE01000059">
    <property type="protein sequence ID" value="HIU62099.1"/>
    <property type="molecule type" value="Genomic_DNA"/>
</dbReference>
<feature type="transmembrane region" description="Helical" evidence="1">
    <location>
        <begin position="165"/>
        <end position="186"/>
    </location>
</feature>
<reference evidence="2" key="2">
    <citation type="journal article" date="2021" name="PeerJ">
        <title>Extensive microbial diversity within the chicken gut microbiome revealed by metagenomics and culture.</title>
        <authorList>
            <person name="Gilroy R."/>
            <person name="Ravi A."/>
            <person name="Getino M."/>
            <person name="Pursley I."/>
            <person name="Horton D.L."/>
            <person name="Alikhan N.F."/>
            <person name="Baker D."/>
            <person name="Gharbi K."/>
            <person name="Hall N."/>
            <person name="Watson M."/>
            <person name="Adriaenssens E.M."/>
            <person name="Foster-Nyarko E."/>
            <person name="Jarju S."/>
            <person name="Secka A."/>
            <person name="Antonio M."/>
            <person name="Oren A."/>
            <person name="Chaudhuri R.R."/>
            <person name="La Ragione R."/>
            <person name="Hildebrand F."/>
            <person name="Pallen M.J."/>
        </authorList>
    </citation>
    <scope>NUCLEOTIDE SEQUENCE</scope>
    <source>
        <strain evidence="2">CHK195-12923</strain>
    </source>
</reference>
<evidence type="ECO:0000313" key="3">
    <source>
        <dbReference type="Proteomes" id="UP000824110"/>
    </source>
</evidence>
<organism evidence="2 3">
    <name type="scientific">Candidatus Coproplasma excrementigallinarum</name>
    <dbReference type="NCBI Taxonomy" id="2840747"/>
    <lineage>
        <taxon>Bacteria</taxon>
        <taxon>Bacillati</taxon>
        <taxon>Bacillota</taxon>
        <taxon>Clostridia</taxon>
        <taxon>Eubacteriales</taxon>
        <taxon>Candidatus Coproplasma</taxon>
    </lineage>
</organism>
<feature type="transmembrane region" description="Helical" evidence="1">
    <location>
        <begin position="108"/>
        <end position="127"/>
    </location>
</feature>
<feature type="transmembrane region" description="Helical" evidence="1">
    <location>
        <begin position="229"/>
        <end position="254"/>
    </location>
</feature>
<name>A0A9D1ML99_9FIRM</name>
<keyword evidence="1" id="KW-0472">Membrane</keyword>
<protein>
    <submittedName>
        <fullName evidence="2">Arsenic efflux protein</fullName>
    </submittedName>
</protein>
<keyword evidence="1" id="KW-1133">Transmembrane helix</keyword>
<dbReference type="NCBIfam" id="NF037962">
    <property type="entry name" value="arsenic_eff"/>
    <property type="match status" value="1"/>
</dbReference>
<reference evidence="2" key="1">
    <citation type="submission" date="2020-10" db="EMBL/GenBank/DDBJ databases">
        <authorList>
            <person name="Gilroy R."/>
        </authorList>
    </citation>
    <scope>NUCLEOTIDE SEQUENCE</scope>
    <source>
        <strain evidence="2">CHK195-12923</strain>
    </source>
</reference>
<keyword evidence="1" id="KW-0812">Transmembrane</keyword>
<dbReference type="Proteomes" id="UP000824110">
    <property type="component" value="Unassembled WGS sequence"/>
</dbReference>
<dbReference type="InterPro" id="IPR021552">
    <property type="entry name" value="ArsP_2"/>
</dbReference>
<dbReference type="AlphaFoldDB" id="A0A9D1ML99"/>
<comment type="caution">
    <text evidence="2">The sequence shown here is derived from an EMBL/GenBank/DDBJ whole genome shotgun (WGS) entry which is preliminary data.</text>
</comment>
<accession>A0A9D1ML99</accession>
<sequence length="293" mass="31228">MWEVFLDALLDTLKIFPFIFVIYVLIELLEQRASFIKDHNRLQGELAPLIGAATGIIPQCGFSVMAAKLYDKGLIRTGTLLAVFLATSDEALILLLSEGSKAGMVVPVIAVKLVVAVAVGYGANLILPQEKLSIMPLKENDVHGFSCGREHDGKTQLKVYLVDPLIHSLKITLYIFIVNVVLGFIIEAVGGEDAISSLIIGGPYLQPLITAAIGLIPNCASSVVITQTYIGNLMTFGSCVAGLCANAGLGFVVLLKNGKKIKRNILLVVAIYIISVVTGIVINAIASLAGFYS</sequence>
<dbReference type="Pfam" id="PF11449">
    <property type="entry name" value="ArsP_2"/>
    <property type="match status" value="2"/>
</dbReference>
<gene>
    <name evidence="2" type="ORF">IAB69_05590</name>
</gene>
<evidence type="ECO:0000256" key="1">
    <source>
        <dbReference type="SAM" id="Phobius"/>
    </source>
</evidence>
<feature type="transmembrane region" description="Helical" evidence="1">
    <location>
        <begin position="6"/>
        <end position="26"/>
    </location>
</feature>
<evidence type="ECO:0000313" key="2">
    <source>
        <dbReference type="EMBL" id="HIU62099.1"/>
    </source>
</evidence>